<dbReference type="AlphaFoldDB" id="A0A9D2CGA5"/>
<keyword evidence="1" id="KW-0238">DNA-binding</keyword>
<protein>
    <submittedName>
        <fullName evidence="3">Helix-turn-helix domain-containing protein</fullName>
    </submittedName>
</protein>
<dbReference type="CDD" id="cd00093">
    <property type="entry name" value="HTH_XRE"/>
    <property type="match status" value="2"/>
</dbReference>
<comment type="caution">
    <text evidence="3">The sequence shown here is derived from an EMBL/GenBank/DDBJ whole genome shotgun (WGS) entry which is preliminary data.</text>
</comment>
<evidence type="ECO:0000313" key="4">
    <source>
        <dbReference type="Proteomes" id="UP000824135"/>
    </source>
</evidence>
<organism evidence="3 4">
    <name type="scientific">Candidatus Borkfalkia excrementavium</name>
    <dbReference type="NCBI Taxonomy" id="2838505"/>
    <lineage>
        <taxon>Bacteria</taxon>
        <taxon>Bacillati</taxon>
        <taxon>Bacillota</taxon>
        <taxon>Clostridia</taxon>
        <taxon>Christensenellales</taxon>
        <taxon>Christensenellaceae</taxon>
        <taxon>Candidatus Borkfalkia</taxon>
    </lineage>
</organism>
<feature type="domain" description="HTH cro/C1-type" evidence="2">
    <location>
        <begin position="32"/>
        <end position="73"/>
    </location>
</feature>
<evidence type="ECO:0000259" key="2">
    <source>
        <dbReference type="PROSITE" id="PS50943"/>
    </source>
</evidence>
<dbReference type="InterPro" id="IPR010982">
    <property type="entry name" value="Lambda_DNA-bd_dom_sf"/>
</dbReference>
<dbReference type="EMBL" id="DXCO01000040">
    <property type="protein sequence ID" value="HIY78704.1"/>
    <property type="molecule type" value="Genomic_DNA"/>
</dbReference>
<evidence type="ECO:0000256" key="1">
    <source>
        <dbReference type="ARBA" id="ARBA00023125"/>
    </source>
</evidence>
<reference evidence="3" key="1">
    <citation type="journal article" date="2021" name="PeerJ">
        <title>Extensive microbial diversity within the chicken gut microbiome revealed by metagenomics and culture.</title>
        <authorList>
            <person name="Gilroy R."/>
            <person name="Ravi A."/>
            <person name="Getino M."/>
            <person name="Pursley I."/>
            <person name="Horton D.L."/>
            <person name="Alikhan N.F."/>
            <person name="Baker D."/>
            <person name="Gharbi K."/>
            <person name="Hall N."/>
            <person name="Watson M."/>
            <person name="Adriaenssens E.M."/>
            <person name="Foster-Nyarko E."/>
            <person name="Jarju S."/>
            <person name="Secka A."/>
            <person name="Antonio M."/>
            <person name="Oren A."/>
            <person name="Chaudhuri R.R."/>
            <person name="La Ragione R."/>
            <person name="Hildebrand F."/>
            <person name="Pallen M.J."/>
        </authorList>
    </citation>
    <scope>NUCLEOTIDE SEQUENCE</scope>
    <source>
        <strain evidence="3">CHK199-9574</strain>
    </source>
</reference>
<dbReference type="PROSITE" id="PS50943">
    <property type="entry name" value="HTH_CROC1"/>
    <property type="match status" value="2"/>
</dbReference>
<dbReference type="GO" id="GO:0003677">
    <property type="term" value="F:DNA binding"/>
    <property type="evidence" value="ECO:0007669"/>
    <property type="project" value="UniProtKB-KW"/>
</dbReference>
<dbReference type="Gene3D" id="1.10.260.40">
    <property type="entry name" value="lambda repressor-like DNA-binding domains"/>
    <property type="match status" value="2"/>
</dbReference>
<dbReference type="PANTHER" id="PTHR46558:SF11">
    <property type="entry name" value="HTH-TYPE TRANSCRIPTIONAL REGULATOR XRE"/>
    <property type="match status" value="1"/>
</dbReference>
<dbReference type="SMART" id="SM00530">
    <property type="entry name" value="HTH_XRE"/>
    <property type="match status" value="2"/>
</dbReference>
<gene>
    <name evidence="3" type="ORF">H9728_06630</name>
</gene>
<sequence length="159" mass="18055">MSNLLSFDFKVSPIFQERLSKALLGENRSHLELAKEIGINKDVLIRALNAGVIPSTRSLIKLADFPGESIDYLINLTDKKASAKSIEDLTFWDRLTELKQLHNMKNGTIAAKIGISRSLFNSWEKNNYIPTLEIAYQLANCFESSIDYLLARTDIKKYE</sequence>
<feature type="domain" description="HTH cro/C1-type" evidence="2">
    <location>
        <begin position="110"/>
        <end position="149"/>
    </location>
</feature>
<dbReference type="SUPFAM" id="SSF47413">
    <property type="entry name" value="lambda repressor-like DNA-binding domains"/>
    <property type="match status" value="2"/>
</dbReference>
<dbReference type="InterPro" id="IPR001387">
    <property type="entry name" value="Cro/C1-type_HTH"/>
</dbReference>
<reference evidence="3" key="2">
    <citation type="submission" date="2021-04" db="EMBL/GenBank/DDBJ databases">
        <authorList>
            <person name="Gilroy R."/>
        </authorList>
    </citation>
    <scope>NUCLEOTIDE SEQUENCE</scope>
    <source>
        <strain evidence="3">CHK199-9574</strain>
    </source>
</reference>
<dbReference type="Pfam" id="PF01381">
    <property type="entry name" value="HTH_3"/>
    <property type="match status" value="1"/>
</dbReference>
<proteinExistence type="predicted"/>
<accession>A0A9D2CGA5</accession>
<name>A0A9D2CGA5_9FIRM</name>
<evidence type="ECO:0000313" key="3">
    <source>
        <dbReference type="EMBL" id="HIY78704.1"/>
    </source>
</evidence>
<dbReference type="PANTHER" id="PTHR46558">
    <property type="entry name" value="TRACRIPTIONAL REGULATORY PROTEIN-RELATED-RELATED"/>
    <property type="match status" value="1"/>
</dbReference>
<dbReference type="Proteomes" id="UP000824135">
    <property type="component" value="Unassembled WGS sequence"/>
</dbReference>